<comment type="caution">
    <text evidence="1">The sequence shown here is derived from an EMBL/GenBank/DDBJ whole genome shotgun (WGS) entry which is preliminary data.</text>
</comment>
<accession>A6P1Y7</accession>
<reference evidence="1 2" key="1">
    <citation type="submission" date="2007-04" db="EMBL/GenBank/DDBJ databases">
        <authorList>
            <person name="Fulton L."/>
            <person name="Clifton S."/>
            <person name="Fulton B."/>
            <person name="Xu J."/>
            <person name="Minx P."/>
            <person name="Pepin K.H."/>
            <person name="Johnson M."/>
            <person name="Thiruvilangam P."/>
            <person name="Bhonagiri V."/>
            <person name="Nash W.E."/>
            <person name="Mardis E.R."/>
            <person name="Wilson R.K."/>
        </authorList>
    </citation>
    <scope>NUCLEOTIDE SEQUENCE [LARGE SCALE GENOMIC DNA]</scope>
    <source>
        <strain evidence="1 2">ATCC 29799</strain>
    </source>
</reference>
<dbReference type="EMBL" id="AAXG02000049">
    <property type="protein sequence ID" value="EDM97656.1"/>
    <property type="molecule type" value="Genomic_DNA"/>
</dbReference>
<dbReference type="Proteomes" id="UP000003639">
    <property type="component" value="Unassembled WGS sequence"/>
</dbReference>
<reference evidence="1 2" key="2">
    <citation type="submission" date="2007-06" db="EMBL/GenBank/DDBJ databases">
        <title>Draft genome sequence of Pseudoflavonifractor capillosus ATCC 29799.</title>
        <authorList>
            <person name="Sudarsanam P."/>
            <person name="Ley R."/>
            <person name="Guruge J."/>
            <person name="Turnbaugh P.J."/>
            <person name="Mahowald M."/>
            <person name="Liep D."/>
            <person name="Gordon J."/>
        </authorList>
    </citation>
    <scope>NUCLEOTIDE SEQUENCE [LARGE SCALE GENOMIC DNA]</scope>
    <source>
        <strain evidence="1 2">ATCC 29799</strain>
    </source>
</reference>
<dbReference type="AlphaFoldDB" id="A6P1Y7"/>
<name>A6P1Y7_9FIRM</name>
<evidence type="ECO:0000313" key="1">
    <source>
        <dbReference type="EMBL" id="EDM97656.1"/>
    </source>
</evidence>
<sequence length="56" mass="6270">MALLGCFIFPMGHIVPDGIIQKSHGQIGILIFEKLYRISKHILGLLYGIIITCLLF</sequence>
<gene>
    <name evidence="1" type="ORF">BACCAP_04515</name>
</gene>
<organism evidence="1 2">
    <name type="scientific">Pseudoflavonifractor capillosus ATCC 29799</name>
    <dbReference type="NCBI Taxonomy" id="411467"/>
    <lineage>
        <taxon>Bacteria</taxon>
        <taxon>Bacillati</taxon>
        <taxon>Bacillota</taxon>
        <taxon>Clostridia</taxon>
        <taxon>Eubacteriales</taxon>
        <taxon>Oscillospiraceae</taxon>
        <taxon>Pseudoflavonifractor</taxon>
    </lineage>
</organism>
<protein>
    <submittedName>
        <fullName evidence="1">Uncharacterized protein</fullName>
    </submittedName>
</protein>
<keyword evidence="2" id="KW-1185">Reference proteome</keyword>
<proteinExistence type="predicted"/>
<evidence type="ECO:0000313" key="2">
    <source>
        <dbReference type="Proteomes" id="UP000003639"/>
    </source>
</evidence>